<name>A0A7L7LEE0_9BACT</name>
<dbReference type="InterPro" id="IPR031346">
    <property type="entry name" value="DUF2154_N"/>
</dbReference>
<feature type="signal peptide" evidence="1">
    <location>
        <begin position="1"/>
        <end position="24"/>
    </location>
</feature>
<keyword evidence="4" id="KW-1185">Reference proteome</keyword>
<evidence type="ECO:0000259" key="2">
    <source>
        <dbReference type="Pfam" id="PF17115"/>
    </source>
</evidence>
<evidence type="ECO:0000313" key="4">
    <source>
        <dbReference type="Proteomes" id="UP000514509"/>
    </source>
</evidence>
<reference evidence="3 4" key="2">
    <citation type="submission" date="2020-08" db="EMBL/GenBank/DDBJ databases">
        <title>Adhaeribacter dokdonensis sp. nov., isolated from the rhizosphere of Elymus tsukushiensis, a plant native to the Dokdo Islands, Republic of Korea.</title>
        <authorList>
            <person name="Ghim S.Y."/>
        </authorList>
    </citation>
    <scope>NUCLEOTIDE SEQUENCE [LARGE SCALE GENOMIC DNA]</scope>
    <source>
        <strain evidence="3 4">KUDC8001</strain>
    </source>
</reference>
<proteinExistence type="predicted"/>
<evidence type="ECO:0000313" key="3">
    <source>
        <dbReference type="EMBL" id="QMU31232.1"/>
    </source>
</evidence>
<dbReference type="RefSeq" id="WP_182413669.1">
    <property type="nucleotide sequence ID" value="NZ_CP055153.1"/>
</dbReference>
<dbReference type="Proteomes" id="UP000514509">
    <property type="component" value="Chromosome"/>
</dbReference>
<feature type="chain" id="PRO_5029854659" evidence="1">
    <location>
        <begin position="25"/>
        <end position="254"/>
    </location>
</feature>
<keyword evidence="1" id="KW-0732">Signal</keyword>
<sequence>MKFTRIALFCFVMAIIALRNPANAQHTSSQSLDLKNVKTLQAEIQINAGTLKVTTQTAPKADSHFTYTKEIWKPQIKYNGEPGKGLLSIKQPEEKNTNMKDKDRNDWDIKLPQGVATTLNLRMGAGEGNVDLSRAKINRLVMEAGAGEFNVNLANTSVSDVQLNAGVGEVNLDLSGNRTTNLKATINGGIGSLNLVLPRKTGVRVKVNGLGSLDTDALKKQGGYYVNDAYGKTPQSVEITINGGLGNVALALRD</sequence>
<gene>
    <name evidence="3" type="ORF">HUW48_25805</name>
</gene>
<evidence type="ECO:0000256" key="1">
    <source>
        <dbReference type="SAM" id="SignalP"/>
    </source>
</evidence>
<protein>
    <submittedName>
        <fullName evidence="3">DUF4097 family beta strand repeat protein</fullName>
    </submittedName>
</protein>
<dbReference type="Pfam" id="PF17115">
    <property type="entry name" value="Toast_rack_N"/>
    <property type="match status" value="1"/>
</dbReference>
<dbReference type="KEGG" id="add:HUW48_25805"/>
<dbReference type="EMBL" id="CP055153">
    <property type="protein sequence ID" value="QMU31232.1"/>
    <property type="molecule type" value="Genomic_DNA"/>
</dbReference>
<accession>A0A7L7LEE0</accession>
<reference evidence="3 4" key="1">
    <citation type="submission" date="2020-06" db="EMBL/GenBank/DDBJ databases">
        <authorList>
            <person name="Hwang Y.J."/>
        </authorList>
    </citation>
    <scope>NUCLEOTIDE SEQUENCE [LARGE SCALE GENOMIC DNA]</scope>
    <source>
        <strain evidence="3 4">KUDC8001</strain>
    </source>
</reference>
<dbReference type="AlphaFoldDB" id="A0A7L7LEE0"/>
<organism evidence="3 4">
    <name type="scientific">Adhaeribacter radiodurans</name>
    <dbReference type="NCBI Taxonomy" id="2745197"/>
    <lineage>
        <taxon>Bacteria</taxon>
        <taxon>Pseudomonadati</taxon>
        <taxon>Bacteroidota</taxon>
        <taxon>Cytophagia</taxon>
        <taxon>Cytophagales</taxon>
        <taxon>Hymenobacteraceae</taxon>
        <taxon>Adhaeribacter</taxon>
    </lineage>
</organism>
<feature type="domain" description="DUF2154" evidence="2">
    <location>
        <begin position="39"/>
        <end position="125"/>
    </location>
</feature>